<dbReference type="Gramene" id="TraesLDM6A03G03416120.1">
    <property type="protein sequence ID" value="TraesLDM6A03G03416120.1"/>
    <property type="gene ID" value="TraesLDM6A03G03416120"/>
</dbReference>
<evidence type="ECO:0000256" key="1">
    <source>
        <dbReference type="SAM" id="Phobius"/>
    </source>
</evidence>
<feature type="transmembrane region" description="Helical" evidence="1">
    <location>
        <begin position="188"/>
        <end position="208"/>
    </location>
</feature>
<dbReference type="Proteomes" id="UP000019116">
    <property type="component" value="Chromosome 6A"/>
</dbReference>
<feature type="transmembrane region" description="Helical" evidence="1">
    <location>
        <begin position="126"/>
        <end position="146"/>
    </location>
</feature>
<dbReference type="Gramene" id="TraesLAC6A03G03372580.1">
    <property type="protein sequence ID" value="TraesLAC6A03G03372580.1"/>
    <property type="gene ID" value="TraesLAC6A03G03372580"/>
</dbReference>
<dbReference type="EnsemblPlants" id="TraesCS6A02G410100.1">
    <property type="protein sequence ID" value="TraesCS6A02G410100.1"/>
    <property type="gene ID" value="TraesCS6A02G410100"/>
</dbReference>
<dbReference type="Gramene" id="TraesJUL6A03G03439180.1">
    <property type="protein sequence ID" value="TraesJUL6A03G03439180.1"/>
    <property type="gene ID" value="TraesJUL6A03G03439180"/>
</dbReference>
<evidence type="ECO:0000313" key="3">
    <source>
        <dbReference type="EnsemblPlants" id="TraesCS6A02G410100.1"/>
    </source>
</evidence>
<dbReference type="Gramene" id="TraesRN6A0101014500.1">
    <property type="protein sequence ID" value="TraesRN6A0101014500.1"/>
    <property type="gene ID" value="TraesRN6A0101014500"/>
</dbReference>
<dbReference type="Gramene" id="TraesROB_scaffold_018419_01G000300.1">
    <property type="protein sequence ID" value="TraesROB_scaffold_018419_01G000300.1"/>
    <property type="gene ID" value="TraesROB_scaffold_018419_01G000300"/>
</dbReference>
<dbReference type="Gramene" id="TraesCAD_scaffold_020116_01G000300.1">
    <property type="protein sequence ID" value="TraesCAD_scaffold_020116_01G000300.1"/>
    <property type="gene ID" value="TraesCAD_scaffold_020116_01G000300"/>
</dbReference>
<evidence type="ECO:0000259" key="2">
    <source>
        <dbReference type="Pfam" id="PF13962"/>
    </source>
</evidence>
<feature type="transmembrane region" description="Helical" evidence="1">
    <location>
        <begin position="166"/>
        <end position="182"/>
    </location>
</feature>
<dbReference type="Gramene" id="TraesCLE_scaffold_014903_01G000500.1">
    <property type="protein sequence ID" value="TraesCLE_scaffold_014903_01G000500.1"/>
    <property type="gene ID" value="TraesCLE_scaffold_014903_01G000500"/>
</dbReference>
<keyword evidence="4" id="KW-1185">Reference proteome</keyword>
<dbReference type="InterPro" id="IPR026961">
    <property type="entry name" value="PGG_dom"/>
</dbReference>
<dbReference type="Gramene" id="TraesCS6A03G1025200.1">
    <property type="protein sequence ID" value="TraesCS6A03G1025200.1.CDS"/>
    <property type="gene ID" value="TraesCS6A03G1025200"/>
</dbReference>
<proteinExistence type="predicted"/>
<dbReference type="AlphaFoldDB" id="A0A3B6NVP7"/>
<protein>
    <recommendedName>
        <fullName evidence="2">PGG domain-containing protein</fullName>
    </recommendedName>
</protein>
<sequence length="217" mass="23294">MAQREIQLIVAEGEQAPNAGAGSNARGAGGGARNAAPVGSAAVADNVLEPVLVQASKKDTVLEQAKDDEEFLNKMRGWLMAVATLFVGFAFQAAMHPPDWMPKDYCFGDWWRVGTRQPFRLRYESFAAPMFILLNTMTFATGLVLLKRLLAIEKTPATSDMNQIRFMVASLSGCGLVTYVSGISNDPFAASMVLASLLAYIVAARVVLRAGPPPNIA</sequence>
<feature type="domain" description="PGG" evidence="2">
    <location>
        <begin position="70"/>
        <end position="181"/>
    </location>
</feature>
<dbReference type="Gramene" id="TraesJAG6A03G03405130.1">
    <property type="protein sequence ID" value="TraesJAG6A03G03405130.1"/>
    <property type="gene ID" value="TraesJAG6A03G03405130"/>
</dbReference>
<name>A0A3B6NVP7_WHEAT</name>
<accession>A0A3B6NVP7</accession>
<feature type="transmembrane region" description="Helical" evidence="1">
    <location>
        <begin position="77"/>
        <end position="95"/>
    </location>
</feature>
<evidence type="ECO:0000313" key="4">
    <source>
        <dbReference type="Proteomes" id="UP000019116"/>
    </source>
</evidence>
<dbReference type="Gramene" id="TraesCS6A02G410100.1">
    <property type="protein sequence ID" value="TraesCS6A02G410100.1"/>
    <property type="gene ID" value="TraesCS6A02G410100"/>
</dbReference>
<organism evidence="3">
    <name type="scientific">Triticum aestivum</name>
    <name type="common">Wheat</name>
    <dbReference type="NCBI Taxonomy" id="4565"/>
    <lineage>
        <taxon>Eukaryota</taxon>
        <taxon>Viridiplantae</taxon>
        <taxon>Streptophyta</taxon>
        <taxon>Embryophyta</taxon>
        <taxon>Tracheophyta</taxon>
        <taxon>Spermatophyta</taxon>
        <taxon>Magnoliopsida</taxon>
        <taxon>Liliopsida</taxon>
        <taxon>Poales</taxon>
        <taxon>Poaceae</taxon>
        <taxon>BOP clade</taxon>
        <taxon>Pooideae</taxon>
        <taxon>Triticodae</taxon>
        <taxon>Triticeae</taxon>
        <taxon>Triticinae</taxon>
        <taxon>Triticum</taxon>
    </lineage>
</organism>
<dbReference type="Gramene" id="TraesNOR6A03G03446390.1">
    <property type="protein sequence ID" value="TraesNOR6A03G03446390.1"/>
    <property type="gene ID" value="TraesNOR6A03G03446390"/>
</dbReference>
<keyword evidence="1" id="KW-0812">Transmembrane</keyword>
<dbReference type="Gramene" id="TraesSYM6A03G03355810.1">
    <property type="protein sequence ID" value="TraesSYM6A03G03355810.1"/>
    <property type="gene ID" value="TraesSYM6A03G03355810"/>
</dbReference>
<dbReference type="Pfam" id="PF13962">
    <property type="entry name" value="PGG"/>
    <property type="match status" value="1"/>
</dbReference>
<keyword evidence="1" id="KW-0472">Membrane</keyword>
<reference evidence="3" key="1">
    <citation type="submission" date="2018-08" db="EMBL/GenBank/DDBJ databases">
        <authorList>
            <person name="Rossello M."/>
        </authorList>
    </citation>
    <scope>NUCLEOTIDE SEQUENCE [LARGE SCALE GENOMIC DNA]</scope>
    <source>
        <strain evidence="3">cv. Chinese Spring</strain>
    </source>
</reference>
<reference evidence="3" key="2">
    <citation type="submission" date="2018-10" db="UniProtKB">
        <authorList>
            <consortium name="EnsemblPlants"/>
        </authorList>
    </citation>
    <scope>IDENTIFICATION</scope>
</reference>
<dbReference type="Gramene" id="TraesARI6A03G03371230.1">
    <property type="protein sequence ID" value="TraesARI6A03G03371230.1"/>
    <property type="gene ID" value="TraesARI6A03G03371230"/>
</dbReference>
<keyword evidence="1" id="KW-1133">Transmembrane helix</keyword>
<dbReference type="OrthoDB" id="696612at2759"/>